<accession>A0A1D3UP14</accession>
<dbReference type="EMBL" id="FMMM01000055">
    <property type="protein sequence ID" value="SCQ21889.1"/>
    <property type="molecule type" value="Genomic_DNA"/>
</dbReference>
<proteinExistence type="predicted"/>
<evidence type="ECO:0000313" key="2">
    <source>
        <dbReference type="EMBL" id="SCQ21889.1"/>
    </source>
</evidence>
<name>A0A1D3UP14_TANFO</name>
<evidence type="ECO:0000313" key="3">
    <source>
        <dbReference type="Proteomes" id="UP000182057"/>
    </source>
</evidence>
<sequence>MVALLSFCVWIIHAQHDRSATVLRSAAKGLEYEVKAGFHIGGASPLPLPHEIRAISSYNPTLAIPIEGTVTQWLGKQRKWGVTAGLKLENKGMITCSRVKNYRTEIIGDGGEKVSGRWTGYVKTKMRTAYLTMPLLAAYRLDERWVMRGGAYVSYLTEGDFSGHVYDGYLREGDPTGPKIEFKDGRIATYDFSNRLRRFVYGAQMGISWRAFKHFNTFADLSWGLNGLFKSDFETISFALYPIYLNAGFGYVF</sequence>
<protein>
    <recommendedName>
        <fullName evidence="1">Outer membrane protein beta-barrel domain-containing protein</fullName>
    </recommendedName>
</protein>
<dbReference type="AlphaFoldDB" id="A0A1D3UP14"/>
<dbReference type="Proteomes" id="UP000182057">
    <property type="component" value="Unassembled WGS sequence"/>
</dbReference>
<dbReference type="InterPro" id="IPR025665">
    <property type="entry name" value="Beta-barrel_OMP_2"/>
</dbReference>
<dbReference type="Pfam" id="PF13568">
    <property type="entry name" value="OMP_b-brl_2"/>
    <property type="match status" value="1"/>
</dbReference>
<dbReference type="OrthoDB" id="1014137at2"/>
<organism evidence="2 3">
    <name type="scientific">Tannerella forsythia</name>
    <name type="common">Bacteroides forsythus</name>
    <dbReference type="NCBI Taxonomy" id="28112"/>
    <lineage>
        <taxon>Bacteria</taxon>
        <taxon>Pseudomonadati</taxon>
        <taxon>Bacteroidota</taxon>
        <taxon>Bacteroidia</taxon>
        <taxon>Bacteroidales</taxon>
        <taxon>Tannerellaceae</taxon>
        <taxon>Tannerella</taxon>
    </lineage>
</organism>
<gene>
    <name evidence="2" type="ORF">TFUB20_01525</name>
</gene>
<reference evidence="2 3" key="1">
    <citation type="submission" date="2016-09" db="EMBL/GenBank/DDBJ databases">
        <authorList>
            <person name="Capua I."/>
            <person name="De Benedictis P."/>
            <person name="Joannis T."/>
            <person name="Lombin L.H."/>
            <person name="Cattoli G."/>
        </authorList>
    </citation>
    <scope>NUCLEOTIDE SEQUENCE [LARGE SCALE GENOMIC DNA]</scope>
    <source>
        <strain evidence="2 3">UB20</strain>
    </source>
</reference>
<evidence type="ECO:0000259" key="1">
    <source>
        <dbReference type="Pfam" id="PF13568"/>
    </source>
</evidence>
<feature type="domain" description="Outer membrane protein beta-barrel" evidence="1">
    <location>
        <begin position="14"/>
        <end position="229"/>
    </location>
</feature>